<gene>
    <name evidence="8" type="ORF">ENP88_00680</name>
</gene>
<dbReference type="InterPro" id="IPR015856">
    <property type="entry name" value="ABC_transpr_CbiO/EcfA_su"/>
</dbReference>
<dbReference type="PANTHER" id="PTHR43553:SF24">
    <property type="entry name" value="ENERGY-COUPLING FACTOR TRANSPORTER ATP-BINDING PROTEIN ECFA1"/>
    <property type="match status" value="1"/>
</dbReference>
<evidence type="ECO:0000256" key="6">
    <source>
        <dbReference type="ARBA" id="ARBA00025157"/>
    </source>
</evidence>
<dbReference type="GO" id="GO:0043190">
    <property type="term" value="C:ATP-binding cassette (ABC) transporter complex"/>
    <property type="evidence" value="ECO:0007669"/>
    <property type="project" value="TreeGrafter"/>
</dbReference>
<dbReference type="Gene3D" id="3.40.50.300">
    <property type="entry name" value="P-loop containing nucleotide triphosphate hydrolases"/>
    <property type="match status" value="1"/>
</dbReference>
<dbReference type="GO" id="GO:0016887">
    <property type="term" value="F:ATP hydrolysis activity"/>
    <property type="evidence" value="ECO:0007669"/>
    <property type="project" value="InterPro"/>
</dbReference>
<keyword evidence="3" id="KW-0813">Transport</keyword>
<dbReference type="EMBL" id="DSLA01000016">
    <property type="protein sequence ID" value="HEH34680.1"/>
    <property type="molecule type" value="Genomic_DNA"/>
</dbReference>
<name>A0A7J2TGC6_ARCFL</name>
<comment type="caution">
    <text evidence="8">The sequence shown here is derived from an EMBL/GenBank/DDBJ whole genome shotgun (WGS) entry which is preliminary data.</text>
</comment>
<dbReference type="InterPro" id="IPR027417">
    <property type="entry name" value="P-loop_NTPase"/>
</dbReference>
<dbReference type="SUPFAM" id="SSF53335">
    <property type="entry name" value="S-adenosyl-L-methionine-dependent methyltransferases"/>
    <property type="match status" value="1"/>
</dbReference>
<dbReference type="PROSITE" id="PS00211">
    <property type="entry name" value="ABC_TRANSPORTER_1"/>
    <property type="match status" value="1"/>
</dbReference>
<dbReference type="PROSITE" id="PS50893">
    <property type="entry name" value="ABC_TRANSPORTER_2"/>
    <property type="match status" value="1"/>
</dbReference>
<dbReference type="InterPro" id="IPR041698">
    <property type="entry name" value="Methyltransf_25"/>
</dbReference>
<keyword evidence="5 8" id="KW-0067">ATP-binding</keyword>
<dbReference type="InterPro" id="IPR029063">
    <property type="entry name" value="SAM-dependent_MTases_sf"/>
</dbReference>
<dbReference type="Pfam" id="PF00005">
    <property type="entry name" value="ABC_tran"/>
    <property type="match status" value="1"/>
</dbReference>
<comment type="similarity">
    <text evidence="2">Belongs to the ABC transporter superfamily.</text>
</comment>
<dbReference type="GO" id="GO:0042626">
    <property type="term" value="F:ATPase-coupled transmembrane transporter activity"/>
    <property type="evidence" value="ECO:0007669"/>
    <property type="project" value="TreeGrafter"/>
</dbReference>
<accession>A0A7J2TGC6</accession>
<dbReference type="InterPro" id="IPR050095">
    <property type="entry name" value="ECF_ABC_transporter_ATP-bd"/>
</dbReference>
<dbReference type="GO" id="GO:0005524">
    <property type="term" value="F:ATP binding"/>
    <property type="evidence" value="ECO:0007669"/>
    <property type="project" value="UniProtKB-KW"/>
</dbReference>
<evidence type="ECO:0000256" key="3">
    <source>
        <dbReference type="ARBA" id="ARBA00022448"/>
    </source>
</evidence>
<dbReference type="CDD" id="cd03225">
    <property type="entry name" value="ABC_cobalt_CbiO_domain1"/>
    <property type="match status" value="1"/>
</dbReference>
<evidence type="ECO:0000256" key="4">
    <source>
        <dbReference type="ARBA" id="ARBA00022741"/>
    </source>
</evidence>
<dbReference type="InterPro" id="IPR003439">
    <property type="entry name" value="ABC_transporter-like_ATP-bd"/>
</dbReference>
<dbReference type="Gene3D" id="3.40.50.150">
    <property type="entry name" value="Vaccinia Virus protein VP39"/>
    <property type="match status" value="1"/>
</dbReference>
<evidence type="ECO:0000256" key="2">
    <source>
        <dbReference type="ARBA" id="ARBA00005417"/>
    </source>
</evidence>
<proteinExistence type="inferred from homology"/>
<evidence type="ECO:0000259" key="7">
    <source>
        <dbReference type="PROSITE" id="PS50893"/>
    </source>
</evidence>
<dbReference type="PANTHER" id="PTHR43553">
    <property type="entry name" value="HEAVY METAL TRANSPORTER"/>
    <property type="match status" value="1"/>
</dbReference>
<dbReference type="CDD" id="cd02440">
    <property type="entry name" value="AdoMet_MTases"/>
    <property type="match status" value="1"/>
</dbReference>
<evidence type="ECO:0000313" key="8">
    <source>
        <dbReference type="EMBL" id="HEH34680.1"/>
    </source>
</evidence>
<sequence>MLEVRDIWFRYDKDYVLKGVSFRAEKGVTVIMGKNGSGKTTLLLNLIGILRPERGEIFIDGKKLEYERKCLNEIRKKVAMVFQNPDDQIIAPTVWQEVSFGAKNAGKDFERLSKEAIELCNLKGLENYPCSILSGGMKRLLTIASAIAMDPEIILMDEPTAGLDGIAFKKLVEIIKILKERGKTILISTHDYDLAKEVGDKFIFLNNGEIVYEGREIRKDVARKIGVRLGDMGEKKTKDEIIGIVFAKMRPEGNEIFADIGCGTGSVSSFFARFVKKVYAVDESKEAVELAREKLKKFGNVEVLQMNGLEFLKTYDCDLAFFGGTRNIEKMLELCRAKKIVVNAARIEVATAVMKKMKELGIFREMIIANISRSYELASATAFRSENPVFIIFGSRE</sequence>
<comment type="function">
    <text evidence="6">Probably part of an ABC transporter complex. Responsible for energy coupling to the transport system.</text>
</comment>
<dbReference type="InterPro" id="IPR003593">
    <property type="entry name" value="AAA+_ATPase"/>
</dbReference>
<reference evidence="8" key="1">
    <citation type="journal article" date="2020" name="mSystems">
        <title>Genome- and Community-Level Interaction Insights into Carbon Utilization and Element Cycling Functions of Hydrothermarchaeota in Hydrothermal Sediment.</title>
        <authorList>
            <person name="Zhou Z."/>
            <person name="Liu Y."/>
            <person name="Xu W."/>
            <person name="Pan J."/>
            <person name="Luo Z.H."/>
            <person name="Li M."/>
        </authorList>
    </citation>
    <scope>NUCLEOTIDE SEQUENCE [LARGE SCALE GENOMIC DNA]</scope>
    <source>
        <strain evidence="8">SpSt-26</strain>
    </source>
</reference>
<comment type="subcellular location">
    <subcellularLocation>
        <location evidence="1">Cell membrane</location>
        <topology evidence="1">Peripheral membrane protein</topology>
    </subcellularLocation>
</comment>
<dbReference type="AlphaFoldDB" id="A0A7J2TGC6"/>
<protein>
    <submittedName>
        <fullName evidence="8">ATP-binding cassette domain-containing protein</fullName>
    </submittedName>
</protein>
<feature type="domain" description="ABC transporter" evidence="7">
    <location>
        <begin position="2"/>
        <end position="232"/>
    </location>
</feature>
<dbReference type="InterPro" id="IPR017871">
    <property type="entry name" value="ABC_transporter-like_CS"/>
</dbReference>
<dbReference type="SUPFAM" id="SSF52540">
    <property type="entry name" value="P-loop containing nucleoside triphosphate hydrolases"/>
    <property type="match status" value="1"/>
</dbReference>
<organism evidence="8">
    <name type="scientific">Archaeoglobus fulgidus</name>
    <dbReference type="NCBI Taxonomy" id="2234"/>
    <lineage>
        <taxon>Archaea</taxon>
        <taxon>Methanobacteriati</taxon>
        <taxon>Methanobacteriota</taxon>
        <taxon>Archaeoglobi</taxon>
        <taxon>Archaeoglobales</taxon>
        <taxon>Archaeoglobaceae</taxon>
        <taxon>Archaeoglobus</taxon>
    </lineage>
</organism>
<dbReference type="Pfam" id="PF13649">
    <property type="entry name" value="Methyltransf_25"/>
    <property type="match status" value="1"/>
</dbReference>
<keyword evidence="4" id="KW-0547">Nucleotide-binding</keyword>
<dbReference type="SMART" id="SM00382">
    <property type="entry name" value="AAA"/>
    <property type="match status" value="1"/>
</dbReference>
<evidence type="ECO:0000256" key="1">
    <source>
        <dbReference type="ARBA" id="ARBA00004202"/>
    </source>
</evidence>
<evidence type="ECO:0000256" key="5">
    <source>
        <dbReference type="ARBA" id="ARBA00022840"/>
    </source>
</evidence>